<name>A0A7G9YE47_9EURY</name>
<organism evidence="2">
    <name type="scientific">Candidatus Methanogaster sp. ANME-2c ERB4</name>
    <dbReference type="NCBI Taxonomy" id="2759911"/>
    <lineage>
        <taxon>Archaea</taxon>
        <taxon>Methanobacteriati</taxon>
        <taxon>Methanobacteriota</taxon>
        <taxon>Stenosarchaea group</taxon>
        <taxon>Methanomicrobia</taxon>
        <taxon>Methanosarcinales</taxon>
        <taxon>ANME-2 cluster</taxon>
        <taxon>Candidatus Methanogasteraceae</taxon>
        <taxon>Candidatus Methanogaster</taxon>
    </lineage>
</organism>
<evidence type="ECO:0000256" key="1">
    <source>
        <dbReference type="SAM" id="Phobius"/>
    </source>
</evidence>
<proteinExistence type="predicted"/>
<gene>
    <name evidence="2" type="ORF">BMKLIDEH_00002</name>
</gene>
<dbReference type="PANTHER" id="PTHR35902:SF3">
    <property type="entry name" value="NPCBM-ASSOCIATED, NEW3 DOMAIN OF ALPHA-GALACTOSIDASE"/>
    <property type="match status" value="1"/>
</dbReference>
<dbReference type="AlphaFoldDB" id="A0A7G9YE47"/>
<dbReference type="PANTHER" id="PTHR35902">
    <property type="entry name" value="S-LAYER DOMAIN-LIKE PROTEIN-RELATED"/>
    <property type="match status" value="1"/>
</dbReference>
<keyword evidence="1" id="KW-0812">Transmembrane</keyword>
<dbReference type="EMBL" id="MT631180">
    <property type="protein sequence ID" value="QNO46281.1"/>
    <property type="molecule type" value="Genomic_DNA"/>
</dbReference>
<sequence>MARISVTDPFSSTDDQAYLGTLAPGESVTGTFVLDTDSDATIKPYGIDTEIRFKDAAGDLKISESMTATATIEPLIPTSAKVKPYILPAVLLVLLVLVAAGVRYYLTNFAGKNRNTPRTDEQED</sequence>
<reference evidence="2" key="1">
    <citation type="submission" date="2020-06" db="EMBL/GenBank/DDBJ databases">
        <title>Unique genomic features of the anaerobic methanotrophic archaea.</title>
        <authorList>
            <person name="Chadwick G.L."/>
            <person name="Skennerton C.T."/>
            <person name="Laso-Perez R."/>
            <person name="Leu A.O."/>
            <person name="Speth D.R."/>
            <person name="Yu H."/>
            <person name="Morgan-Lang C."/>
            <person name="Hatzenpichler R."/>
            <person name="Goudeau D."/>
            <person name="Malmstrom R."/>
            <person name="Brazelton W.J."/>
            <person name="Woyke T."/>
            <person name="Hallam S.J."/>
            <person name="Tyson G.W."/>
            <person name="Wegener G."/>
            <person name="Boetius A."/>
            <person name="Orphan V."/>
        </authorList>
    </citation>
    <scope>NUCLEOTIDE SEQUENCE</scope>
</reference>
<evidence type="ECO:0000313" key="2">
    <source>
        <dbReference type="EMBL" id="QNO46281.1"/>
    </source>
</evidence>
<feature type="transmembrane region" description="Helical" evidence="1">
    <location>
        <begin position="85"/>
        <end position="106"/>
    </location>
</feature>
<keyword evidence="1" id="KW-0472">Membrane</keyword>
<protein>
    <submittedName>
        <fullName evidence="2">Uncharacterized protein</fullName>
    </submittedName>
</protein>
<keyword evidence="1" id="KW-1133">Transmembrane helix</keyword>
<accession>A0A7G9YE47</accession>